<proteinExistence type="predicted"/>
<dbReference type="Proteomes" id="UP000011770">
    <property type="component" value="Unassembled WGS sequence"/>
</dbReference>
<comment type="caution">
    <text evidence="1">The sequence shown here is derived from an EMBL/GenBank/DDBJ whole genome shotgun (WGS) entry which is preliminary data.</text>
</comment>
<organism evidence="1 2">
    <name type="scientific">Leptospira weilii serovar Topaz str. LT2116</name>
    <dbReference type="NCBI Taxonomy" id="1088540"/>
    <lineage>
        <taxon>Bacteria</taxon>
        <taxon>Pseudomonadati</taxon>
        <taxon>Spirochaetota</taxon>
        <taxon>Spirochaetia</taxon>
        <taxon>Leptospirales</taxon>
        <taxon>Leptospiraceae</taxon>
        <taxon>Leptospira</taxon>
    </lineage>
</organism>
<protein>
    <submittedName>
        <fullName evidence="1">Uncharacterized protein</fullName>
    </submittedName>
</protein>
<dbReference type="EMBL" id="AHOR02000081">
    <property type="protein sequence ID" value="EMF79514.1"/>
    <property type="molecule type" value="Genomic_DNA"/>
</dbReference>
<reference evidence="1 2" key="1">
    <citation type="submission" date="2013-01" db="EMBL/GenBank/DDBJ databases">
        <authorList>
            <person name="Harkins D.M."/>
            <person name="Durkin A.S."/>
            <person name="Brinkac L.M."/>
            <person name="Haft D.H."/>
            <person name="Selengut J.D."/>
            <person name="Sanka R."/>
            <person name="DePew J."/>
            <person name="Purushe J."/>
            <person name="Tulsiani S.M."/>
            <person name="Graham G.C."/>
            <person name="Burns M.-A."/>
            <person name="Dohnt M.F."/>
            <person name="Smythe L.D."/>
            <person name="McKay D.B."/>
            <person name="Craig S.B."/>
            <person name="Vinetz J.M."/>
            <person name="Sutton G.G."/>
            <person name="Nierman W.C."/>
            <person name="Fouts D.E."/>
        </authorList>
    </citation>
    <scope>NUCLEOTIDE SEQUENCE [LARGE SCALE GENOMIC DNA]</scope>
    <source>
        <strain evidence="1 2">LT2116</strain>
    </source>
</reference>
<accession>M3G0P6</accession>
<evidence type="ECO:0000313" key="1">
    <source>
        <dbReference type="EMBL" id="EMF79514.1"/>
    </source>
</evidence>
<evidence type="ECO:0000313" key="2">
    <source>
        <dbReference type="Proteomes" id="UP000011770"/>
    </source>
</evidence>
<name>M3G0P6_9LEPT</name>
<gene>
    <name evidence="1" type="ORF">LEP1GSC188_0685</name>
</gene>
<dbReference type="AlphaFoldDB" id="M3G0P6"/>
<dbReference type="NCBIfam" id="NF047480">
    <property type="entry name" value="Lepto_Lp29"/>
    <property type="match status" value="1"/>
</dbReference>
<sequence>MVVLILILVTTGCSARYYLSEFPITGSVHLERKAKIAYIGFRSFNTESSRSGRVTTYTAKLTYEERTIPRLENGVFIDELKSNGFRTDIPSNKVQAFALEYLDVVKSSGVLELSKLIEVEKENGGVSVFKLKNYPVDYFVVGVHGPAFAKPSGAPGTSF</sequence>